<reference evidence="2 3" key="1">
    <citation type="submission" date="2019-06" db="EMBL/GenBank/DDBJ databases">
        <title>Whole genome shotgun sequence of Streptomyces cacaoi subsp. cacaoi NBRC 12748.</title>
        <authorList>
            <person name="Hosoyama A."/>
            <person name="Uohara A."/>
            <person name="Ohji S."/>
            <person name="Ichikawa N."/>
        </authorList>
    </citation>
    <scope>NUCLEOTIDE SEQUENCE [LARGE SCALE GENOMIC DNA]</scope>
    <source>
        <strain evidence="2 3">NBRC 12748</strain>
    </source>
</reference>
<accession>A0A4Y3R211</accession>
<feature type="region of interest" description="Disordered" evidence="1">
    <location>
        <begin position="1"/>
        <end position="86"/>
    </location>
</feature>
<evidence type="ECO:0000313" key="2">
    <source>
        <dbReference type="EMBL" id="GEB50738.1"/>
    </source>
</evidence>
<feature type="compositionally biased region" description="Gly residues" evidence="1">
    <location>
        <begin position="121"/>
        <end position="130"/>
    </location>
</feature>
<organism evidence="2 3">
    <name type="scientific">Streptomyces cacaoi</name>
    <dbReference type="NCBI Taxonomy" id="1898"/>
    <lineage>
        <taxon>Bacteria</taxon>
        <taxon>Bacillati</taxon>
        <taxon>Actinomycetota</taxon>
        <taxon>Actinomycetes</taxon>
        <taxon>Kitasatosporales</taxon>
        <taxon>Streptomycetaceae</taxon>
        <taxon>Streptomyces</taxon>
    </lineage>
</organism>
<dbReference type="AlphaFoldDB" id="A0A4Y3R211"/>
<dbReference type="EMBL" id="BJMM01000014">
    <property type="protein sequence ID" value="GEB50738.1"/>
    <property type="molecule type" value="Genomic_DNA"/>
</dbReference>
<evidence type="ECO:0000313" key="3">
    <source>
        <dbReference type="Proteomes" id="UP000319210"/>
    </source>
</evidence>
<evidence type="ECO:0000256" key="1">
    <source>
        <dbReference type="SAM" id="MobiDB-lite"/>
    </source>
</evidence>
<feature type="compositionally biased region" description="Polar residues" evidence="1">
    <location>
        <begin position="1"/>
        <end position="18"/>
    </location>
</feature>
<dbReference type="Proteomes" id="UP000319210">
    <property type="component" value="Unassembled WGS sequence"/>
</dbReference>
<name>A0A4Y3R211_STRCI</name>
<feature type="compositionally biased region" description="Polar residues" evidence="1">
    <location>
        <begin position="27"/>
        <end position="54"/>
    </location>
</feature>
<feature type="region of interest" description="Disordered" evidence="1">
    <location>
        <begin position="105"/>
        <end position="159"/>
    </location>
</feature>
<proteinExistence type="predicted"/>
<keyword evidence="3" id="KW-1185">Reference proteome</keyword>
<sequence length="210" mass="21930">MRCRTVDSSVEKQVNTGEKSPLPVGGTWTTANTRPLPGSSSTTCGEPSPTNTQHPDLGKPTRLRASCGRARDNFPGPQDVDAANGPDLWIPARYGTVIEQRGAPRQLSRPLFPPVVPGGRPLSGGAPGGGREGEGKGRGSEADRRRTGSGREAEEWGRAGAVARCREGVSGQQNAPPTGGGWRGVVGVRRGAGEAGQAFLMRLVSSVTWL</sequence>
<feature type="compositionally biased region" description="Basic and acidic residues" evidence="1">
    <location>
        <begin position="131"/>
        <end position="157"/>
    </location>
</feature>
<protein>
    <submittedName>
        <fullName evidence="2">Uncharacterized protein</fullName>
    </submittedName>
</protein>
<gene>
    <name evidence="2" type="ORF">SCA03_32890</name>
</gene>
<comment type="caution">
    <text evidence="2">The sequence shown here is derived from an EMBL/GenBank/DDBJ whole genome shotgun (WGS) entry which is preliminary data.</text>
</comment>